<dbReference type="Proteomes" id="UP000799764">
    <property type="component" value="Unassembled WGS sequence"/>
</dbReference>
<gene>
    <name evidence="1" type="ORF">P171DRAFT_179770</name>
</gene>
<organism evidence="1 2">
    <name type="scientific">Karstenula rhodostoma CBS 690.94</name>
    <dbReference type="NCBI Taxonomy" id="1392251"/>
    <lineage>
        <taxon>Eukaryota</taxon>
        <taxon>Fungi</taxon>
        <taxon>Dikarya</taxon>
        <taxon>Ascomycota</taxon>
        <taxon>Pezizomycotina</taxon>
        <taxon>Dothideomycetes</taxon>
        <taxon>Pleosporomycetidae</taxon>
        <taxon>Pleosporales</taxon>
        <taxon>Massarineae</taxon>
        <taxon>Didymosphaeriaceae</taxon>
        <taxon>Karstenula</taxon>
    </lineage>
</organism>
<name>A0A9P4P723_9PLEO</name>
<keyword evidence="2" id="KW-1185">Reference proteome</keyword>
<dbReference type="AlphaFoldDB" id="A0A9P4P723"/>
<protein>
    <submittedName>
        <fullName evidence="1">Uncharacterized protein</fullName>
    </submittedName>
</protein>
<comment type="caution">
    <text evidence="1">The sequence shown here is derived from an EMBL/GenBank/DDBJ whole genome shotgun (WGS) entry which is preliminary data.</text>
</comment>
<accession>A0A9P4P723</accession>
<proteinExistence type="predicted"/>
<evidence type="ECO:0000313" key="1">
    <source>
        <dbReference type="EMBL" id="KAF2437651.1"/>
    </source>
</evidence>
<evidence type="ECO:0000313" key="2">
    <source>
        <dbReference type="Proteomes" id="UP000799764"/>
    </source>
</evidence>
<sequence length="87" mass="9529">MCAASFAWTTAFSLDSVGVKGQGARNQGSFREDRLVLAHEPTYGFVKRDGGCSNGKVHRTLPCNLQWSQIDVTLLLGSGNSWRLVTR</sequence>
<dbReference type="EMBL" id="MU001515">
    <property type="protein sequence ID" value="KAF2437651.1"/>
    <property type="molecule type" value="Genomic_DNA"/>
</dbReference>
<reference evidence="1" key="1">
    <citation type="journal article" date="2020" name="Stud. Mycol.">
        <title>101 Dothideomycetes genomes: a test case for predicting lifestyles and emergence of pathogens.</title>
        <authorList>
            <person name="Haridas S."/>
            <person name="Albert R."/>
            <person name="Binder M."/>
            <person name="Bloem J."/>
            <person name="Labutti K."/>
            <person name="Salamov A."/>
            <person name="Andreopoulos B."/>
            <person name="Baker S."/>
            <person name="Barry K."/>
            <person name="Bills G."/>
            <person name="Bluhm B."/>
            <person name="Cannon C."/>
            <person name="Castanera R."/>
            <person name="Culley D."/>
            <person name="Daum C."/>
            <person name="Ezra D."/>
            <person name="Gonzalez J."/>
            <person name="Henrissat B."/>
            <person name="Kuo A."/>
            <person name="Liang C."/>
            <person name="Lipzen A."/>
            <person name="Lutzoni F."/>
            <person name="Magnuson J."/>
            <person name="Mondo S."/>
            <person name="Nolan M."/>
            <person name="Ohm R."/>
            <person name="Pangilinan J."/>
            <person name="Park H.-J."/>
            <person name="Ramirez L."/>
            <person name="Alfaro M."/>
            <person name="Sun H."/>
            <person name="Tritt A."/>
            <person name="Yoshinaga Y."/>
            <person name="Zwiers L.-H."/>
            <person name="Turgeon B."/>
            <person name="Goodwin S."/>
            <person name="Spatafora J."/>
            <person name="Crous P."/>
            <person name="Grigoriev I."/>
        </authorList>
    </citation>
    <scope>NUCLEOTIDE SEQUENCE</scope>
    <source>
        <strain evidence="1">CBS 690.94</strain>
    </source>
</reference>